<evidence type="ECO:0000313" key="9">
    <source>
        <dbReference type="Proteomes" id="UP000236318"/>
    </source>
</evidence>
<comment type="cofactor">
    <cofactor evidence="1">
        <name>[3Fe-4S] cluster</name>
        <dbReference type="ChEBI" id="CHEBI:21137"/>
    </cofactor>
</comment>
<dbReference type="OrthoDB" id="3215519at2"/>
<dbReference type="InterPro" id="IPR051269">
    <property type="entry name" value="Fe-S_cluster_ET"/>
</dbReference>
<sequence>MSRVSVDLDLCTGHGRCYSLAPEVFDSDDVGHCVVLVEDVSGELEEQAGVGEKNCPERAITLSR</sequence>
<proteinExistence type="predicted"/>
<accession>A0A2K4YDB7</accession>
<dbReference type="PANTHER" id="PTHR36923:SF3">
    <property type="entry name" value="FERREDOXIN"/>
    <property type="match status" value="1"/>
</dbReference>
<evidence type="ECO:0000256" key="2">
    <source>
        <dbReference type="ARBA" id="ARBA00022448"/>
    </source>
</evidence>
<evidence type="ECO:0000256" key="3">
    <source>
        <dbReference type="ARBA" id="ARBA00022723"/>
    </source>
</evidence>
<evidence type="ECO:0000256" key="7">
    <source>
        <dbReference type="ARBA" id="ARBA00023291"/>
    </source>
</evidence>
<keyword evidence="3" id="KW-0479">Metal-binding</keyword>
<evidence type="ECO:0000256" key="4">
    <source>
        <dbReference type="ARBA" id="ARBA00022982"/>
    </source>
</evidence>
<dbReference type="EMBL" id="FXEG02000003">
    <property type="protein sequence ID" value="SOX54757.1"/>
    <property type="molecule type" value="Genomic_DNA"/>
</dbReference>
<keyword evidence="9" id="KW-1185">Reference proteome</keyword>
<dbReference type="RefSeq" id="WP_096288726.1">
    <property type="nucleotide sequence ID" value="NZ_FXEG02000003.1"/>
</dbReference>
<dbReference type="GO" id="GO:0046872">
    <property type="term" value="F:metal ion binding"/>
    <property type="evidence" value="ECO:0007669"/>
    <property type="project" value="UniProtKB-KW"/>
</dbReference>
<organism evidence="8 9">
    <name type="scientific">Mycobacterium ahvazicum</name>
    <dbReference type="NCBI Taxonomy" id="1964395"/>
    <lineage>
        <taxon>Bacteria</taxon>
        <taxon>Bacillati</taxon>
        <taxon>Actinomycetota</taxon>
        <taxon>Actinomycetes</taxon>
        <taxon>Mycobacteriales</taxon>
        <taxon>Mycobacteriaceae</taxon>
        <taxon>Mycobacterium</taxon>
        <taxon>Mycobacterium simiae complex</taxon>
    </lineage>
</organism>
<reference evidence="8" key="1">
    <citation type="submission" date="2018-01" db="EMBL/GenBank/DDBJ databases">
        <authorList>
            <consortium name="Urmite Genomes"/>
        </authorList>
    </citation>
    <scope>NUCLEOTIDE SEQUENCE [LARGE SCALE GENOMIC DNA]</scope>
    <source>
        <strain evidence="8">AFP003</strain>
    </source>
</reference>
<dbReference type="GO" id="GO:0051538">
    <property type="term" value="F:3 iron, 4 sulfur cluster binding"/>
    <property type="evidence" value="ECO:0007669"/>
    <property type="project" value="UniProtKB-KW"/>
</dbReference>
<dbReference type="Pfam" id="PF13459">
    <property type="entry name" value="Fer4_15"/>
    <property type="match status" value="1"/>
</dbReference>
<protein>
    <submittedName>
        <fullName evidence="8">Ferredoxin</fullName>
    </submittedName>
</protein>
<dbReference type="Gene3D" id="3.30.70.20">
    <property type="match status" value="1"/>
</dbReference>
<dbReference type="AlphaFoldDB" id="A0A2K4YDB7"/>
<dbReference type="SUPFAM" id="SSF54862">
    <property type="entry name" value="4Fe-4S ferredoxins"/>
    <property type="match status" value="1"/>
</dbReference>
<keyword evidence="4" id="KW-0249">Electron transport</keyword>
<name>A0A2K4YDB7_9MYCO</name>
<gene>
    <name evidence="8" type="ORF">MAAFP003_3435</name>
</gene>
<dbReference type="PANTHER" id="PTHR36923">
    <property type="entry name" value="FERREDOXIN"/>
    <property type="match status" value="1"/>
</dbReference>
<keyword evidence="2" id="KW-0813">Transport</keyword>
<dbReference type="Proteomes" id="UP000236318">
    <property type="component" value="Unassembled WGS sequence"/>
</dbReference>
<evidence type="ECO:0000256" key="5">
    <source>
        <dbReference type="ARBA" id="ARBA00023004"/>
    </source>
</evidence>
<evidence type="ECO:0000256" key="6">
    <source>
        <dbReference type="ARBA" id="ARBA00023014"/>
    </source>
</evidence>
<evidence type="ECO:0000256" key="1">
    <source>
        <dbReference type="ARBA" id="ARBA00001927"/>
    </source>
</evidence>
<evidence type="ECO:0000313" key="8">
    <source>
        <dbReference type="EMBL" id="SOX54757.1"/>
    </source>
</evidence>
<keyword evidence="7" id="KW-0003">3Fe-4S</keyword>
<comment type="caution">
    <text evidence="8">The sequence shown here is derived from an EMBL/GenBank/DDBJ whole genome shotgun (WGS) entry which is preliminary data.</text>
</comment>
<keyword evidence="6" id="KW-0411">Iron-sulfur</keyword>
<keyword evidence="5" id="KW-0408">Iron</keyword>